<dbReference type="GO" id="GO:0015031">
    <property type="term" value="P:protein transport"/>
    <property type="evidence" value="ECO:0007669"/>
    <property type="project" value="UniProtKB-KW"/>
</dbReference>
<keyword evidence="12" id="KW-0969">Cilium</keyword>
<evidence type="ECO:0000256" key="5">
    <source>
        <dbReference type="ARBA" id="ARBA00022475"/>
    </source>
</evidence>
<dbReference type="EMBL" id="CP017415">
    <property type="protein sequence ID" value="AOU98469.1"/>
    <property type="molecule type" value="Genomic_DNA"/>
</dbReference>
<gene>
    <name evidence="12" type="ORF">BI364_11335</name>
</gene>
<feature type="region of interest" description="Disordered" evidence="11">
    <location>
        <begin position="124"/>
        <end position="145"/>
    </location>
</feature>
<dbReference type="Gene3D" id="1.10.287.1700">
    <property type="match status" value="1"/>
</dbReference>
<keyword evidence="12" id="KW-0282">Flagellum</keyword>
<proteinExistence type="inferred from homology"/>
<dbReference type="GO" id="GO:0044781">
    <property type="term" value="P:bacterial-type flagellum organization"/>
    <property type="evidence" value="ECO:0007669"/>
    <property type="project" value="UniProtKB-KW"/>
</dbReference>
<dbReference type="KEGG" id="aprs:BI364_11335"/>
<dbReference type="NCBIfam" id="TIGR02473">
    <property type="entry name" value="flagell_FliJ"/>
    <property type="match status" value="1"/>
</dbReference>
<comment type="similarity">
    <text evidence="2">Belongs to the FliJ family.</text>
</comment>
<reference evidence="13" key="1">
    <citation type="submission" date="2016-09" db="EMBL/GenBank/DDBJ databases">
        <title>Acidihalobacter prosperus F5.</title>
        <authorList>
            <person name="Khaleque H.N."/>
            <person name="Ramsay J.P."/>
            <person name="Kaksonen A.H."/>
            <person name="Boxall N.J."/>
            <person name="Watkin E.L.J."/>
        </authorList>
    </citation>
    <scope>NUCLEOTIDE SEQUENCE [LARGE SCALE GENOMIC DNA]</scope>
    <source>
        <strain evidence="13">F5</strain>
    </source>
</reference>
<comment type="subcellular location">
    <subcellularLocation>
        <location evidence="1">Cell membrane</location>
        <topology evidence="1">Peripheral membrane protein</topology>
        <orientation evidence="1">Cytoplasmic side</orientation>
    </subcellularLocation>
</comment>
<keyword evidence="9" id="KW-0472">Membrane</keyword>
<accession>A0A1D8IPU0</accession>
<dbReference type="InterPro" id="IPR052570">
    <property type="entry name" value="FliJ"/>
</dbReference>
<evidence type="ECO:0000256" key="8">
    <source>
        <dbReference type="ARBA" id="ARBA00022927"/>
    </source>
</evidence>
<evidence type="ECO:0000313" key="13">
    <source>
        <dbReference type="Proteomes" id="UP000095401"/>
    </source>
</evidence>
<evidence type="ECO:0000256" key="4">
    <source>
        <dbReference type="ARBA" id="ARBA00022448"/>
    </source>
</evidence>
<dbReference type="PANTHER" id="PTHR38786">
    <property type="entry name" value="FLAGELLAR FLIJ PROTEIN"/>
    <property type="match status" value="1"/>
</dbReference>
<keyword evidence="6" id="KW-0145">Chemotaxis</keyword>
<keyword evidence="13" id="KW-1185">Reference proteome</keyword>
<keyword evidence="8" id="KW-0653">Protein transport</keyword>
<keyword evidence="10" id="KW-1006">Bacterial flagellum protein export</keyword>
<keyword evidence="12" id="KW-0966">Cell projection</keyword>
<dbReference type="InterPro" id="IPR053716">
    <property type="entry name" value="Flag_assembly_chemotaxis_eff"/>
</dbReference>
<dbReference type="Proteomes" id="UP000095401">
    <property type="component" value="Chromosome"/>
</dbReference>
<dbReference type="PANTHER" id="PTHR38786:SF1">
    <property type="entry name" value="FLAGELLAR FLIJ PROTEIN"/>
    <property type="match status" value="1"/>
</dbReference>
<dbReference type="GO" id="GO:0071973">
    <property type="term" value="P:bacterial-type flagellum-dependent cell motility"/>
    <property type="evidence" value="ECO:0007669"/>
    <property type="project" value="InterPro"/>
</dbReference>
<dbReference type="GO" id="GO:0006935">
    <property type="term" value="P:chemotaxis"/>
    <property type="evidence" value="ECO:0007669"/>
    <property type="project" value="UniProtKB-KW"/>
</dbReference>
<protein>
    <recommendedName>
        <fullName evidence="3">Flagellar FliJ protein</fullName>
    </recommendedName>
</protein>
<evidence type="ECO:0000256" key="10">
    <source>
        <dbReference type="ARBA" id="ARBA00023225"/>
    </source>
</evidence>
<dbReference type="AlphaFoldDB" id="A0A1D8IPU0"/>
<evidence type="ECO:0000256" key="7">
    <source>
        <dbReference type="ARBA" id="ARBA00022795"/>
    </source>
</evidence>
<evidence type="ECO:0000256" key="1">
    <source>
        <dbReference type="ARBA" id="ARBA00004413"/>
    </source>
</evidence>
<evidence type="ECO:0000256" key="9">
    <source>
        <dbReference type="ARBA" id="ARBA00023136"/>
    </source>
</evidence>
<keyword evidence="7" id="KW-1005">Bacterial flagellum biogenesis</keyword>
<evidence type="ECO:0000256" key="11">
    <source>
        <dbReference type="SAM" id="MobiDB-lite"/>
    </source>
</evidence>
<dbReference type="InterPro" id="IPR012823">
    <property type="entry name" value="Flagell_FliJ"/>
</dbReference>
<evidence type="ECO:0000256" key="3">
    <source>
        <dbReference type="ARBA" id="ARBA00020392"/>
    </source>
</evidence>
<organism evidence="12 13">
    <name type="scientific">Acidihalobacter yilgarnensis</name>
    <dbReference type="NCBI Taxonomy" id="2819280"/>
    <lineage>
        <taxon>Bacteria</taxon>
        <taxon>Pseudomonadati</taxon>
        <taxon>Pseudomonadota</taxon>
        <taxon>Gammaproteobacteria</taxon>
        <taxon>Chromatiales</taxon>
        <taxon>Ectothiorhodospiraceae</taxon>
        <taxon>Acidihalobacter</taxon>
    </lineage>
</organism>
<dbReference type="GO" id="GO:0005886">
    <property type="term" value="C:plasma membrane"/>
    <property type="evidence" value="ECO:0007669"/>
    <property type="project" value="UniProtKB-SubCell"/>
</dbReference>
<sequence length="145" mass="16318">MRADRLKPVQALAARNASEAAVQLAELGRAVEAARTRLSELKGWEQEYAQRMQGESMSMGDLLDYRLFLQRLADAGQAQQRVLEEAESAFQAGRATWLGLHSRQEALNQVVLRYEQEARIVAARREQRESDEFAAARGQGRTQSD</sequence>
<keyword evidence="5" id="KW-1003">Cell membrane</keyword>
<evidence type="ECO:0000256" key="2">
    <source>
        <dbReference type="ARBA" id="ARBA00010004"/>
    </source>
</evidence>
<evidence type="ECO:0000313" key="12">
    <source>
        <dbReference type="EMBL" id="AOU98469.1"/>
    </source>
</evidence>
<keyword evidence="4" id="KW-0813">Transport</keyword>
<dbReference type="GO" id="GO:0009288">
    <property type="term" value="C:bacterial-type flagellum"/>
    <property type="evidence" value="ECO:0007669"/>
    <property type="project" value="InterPro"/>
</dbReference>
<name>A0A1D8IPU0_9GAMM</name>
<evidence type="ECO:0000256" key="6">
    <source>
        <dbReference type="ARBA" id="ARBA00022500"/>
    </source>
</evidence>
<dbReference type="Pfam" id="PF02050">
    <property type="entry name" value="FliJ"/>
    <property type="match status" value="1"/>
</dbReference>